<evidence type="ECO:0000259" key="4">
    <source>
        <dbReference type="PROSITE" id="PS50835"/>
    </source>
</evidence>
<dbReference type="InterPro" id="IPR010909">
    <property type="entry name" value="PLAC"/>
</dbReference>
<keyword evidence="1" id="KW-0732">Signal</keyword>
<dbReference type="Pfam" id="PF08686">
    <property type="entry name" value="PLAC"/>
    <property type="match status" value="1"/>
</dbReference>
<protein>
    <recommendedName>
        <fullName evidence="8">Papilin</fullName>
    </recommendedName>
</protein>
<dbReference type="InterPro" id="IPR013098">
    <property type="entry name" value="Ig_I-set"/>
</dbReference>
<dbReference type="SMART" id="SM00409">
    <property type="entry name" value="IG"/>
    <property type="match status" value="1"/>
</dbReference>
<dbReference type="Gene3D" id="2.60.40.10">
    <property type="entry name" value="Immunoglobulins"/>
    <property type="match status" value="2"/>
</dbReference>
<dbReference type="InterPro" id="IPR003598">
    <property type="entry name" value="Ig_sub2"/>
</dbReference>
<evidence type="ECO:0000259" key="5">
    <source>
        <dbReference type="PROSITE" id="PS50900"/>
    </source>
</evidence>
<dbReference type="Proteomes" id="UP001162156">
    <property type="component" value="Unassembled WGS sequence"/>
</dbReference>
<dbReference type="EMBL" id="JANEYF010003864">
    <property type="protein sequence ID" value="KAJ8933413.1"/>
    <property type="molecule type" value="Genomic_DNA"/>
</dbReference>
<dbReference type="PANTHER" id="PTHR45080:SF8">
    <property type="entry name" value="IG-LIKE DOMAIN-CONTAINING PROTEIN"/>
    <property type="match status" value="1"/>
</dbReference>
<comment type="caution">
    <text evidence="6">The sequence shown here is derived from an EMBL/GenBank/DDBJ whole genome shotgun (WGS) entry which is preliminary data.</text>
</comment>
<dbReference type="GO" id="GO:0007156">
    <property type="term" value="P:homophilic cell adhesion via plasma membrane adhesion molecules"/>
    <property type="evidence" value="ECO:0007669"/>
    <property type="project" value="TreeGrafter"/>
</dbReference>
<dbReference type="PANTHER" id="PTHR45080">
    <property type="entry name" value="CONTACTIN 5"/>
    <property type="match status" value="1"/>
</dbReference>
<dbReference type="InterPro" id="IPR003599">
    <property type="entry name" value="Ig_sub"/>
</dbReference>
<dbReference type="SUPFAM" id="SSF48726">
    <property type="entry name" value="Immunoglobulin"/>
    <property type="match status" value="2"/>
</dbReference>
<keyword evidence="2" id="KW-1015">Disulfide bond</keyword>
<feature type="domain" description="Ig-like" evidence="4">
    <location>
        <begin position="125"/>
        <end position="217"/>
    </location>
</feature>
<proteinExistence type="predicted"/>
<reference evidence="6" key="1">
    <citation type="journal article" date="2023" name="Insect Mol. Biol.">
        <title>Genome sequencing provides insights into the evolution of gene families encoding plant cell wall-degrading enzymes in longhorned beetles.</title>
        <authorList>
            <person name="Shin N.R."/>
            <person name="Okamura Y."/>
            <person name="Kirsch R."/>
            <person name="Pauchet Y."/>
        </authorList>
    </citation>
    <scope>NUCLEOTIDE SEQUENCE</scope>
    <source>
        <strain evidence="6">RBIC_L_NR</strain>
    </source>
</reference>
<gene>
    <name evidence="6" type="ORF">NQ314_014023</name>
</gene>
<keyword evidence="3" id="KW-0393">Immunoglobulin domain</keyword>
<dbReference type="GO" id="GO:0005886">
    <property type="term" value="C:plasma membrane"/>
    <property type="evidence" value="ECO:0007669"/>
    <property type="project" value="TreeGrafter"/>
</dbReference>
<evidence type="ECO:0008006" key="8">
    <source>
        <dbReference type="Google" id="ProtNLM"/>
    </source>
</evidence>
<evidence type="ECO:0000256" key="3">
    <source>
        <dbReference type="ARBA" id="ARBA00023319"/>
    </source>
</evidence>
<feature type="domain" description="PLAC" evidence="5">
    <location>
        <begin position="223"/>
        <end position="262"/>
    </location>
</feature>
<dbReference type="SMART" id="SM00408">
    <property type="entry name" value="IGc2"/>
    <property type="match status" value="1"/>
</dbReference>
<dbReference type="CDD" id="cd00096">
    <property type="entry name" value="Ig"/>
    <property type="match status" value="1"/>
</dbReference>
<dbReference type="Pfam" id="PF07679">
    <property type="entry name" value="I-set"/>
    <property type="match status" value="1"/>
</dbReference>
<dbReference type="AlphaFoldDB" id="A0AAV8X496"/>
<organism evidence="6 7">
    <name type="scientific">Rhamnusium bicolor</name>
    <dbReference type="NCBI Taxonomy" id="1586634"/>
    <lineage>
        <taxon>Eukaryota</taxon>
        <taxon>Metazoa</taxon>
        <taxon>Ecdysozoa</taxon>
        <taxon>Arthropoda</taxon>
        <taxon>Hexapoda</taxon>
        <taxon>Insecta</taxon>
        <taxon>Pterygota</taxon>
        <taxon>Neoptera</taxon>
        <taxon>Endopterygota</taxon>
        <taxon>Coleoptera</taxon>
        <taxon>Polyphaga</taxon>
        <taxon>Cucujiformia</taxon>
        <taxon>Chrysomeloidea</taxon>
        <taxon>Cerambycidae</taxon>
        <taxon>Lepturinae</taxon>
        <taxon>Rhagiini</taxon>
        <taxon>Rhamnusium</taxon>
    </lineage>
</organism>
<evidence type="ECO:0000313" key="6">
    <source>
        <dbReference type="EMBL" id="KAJ8933413.1"/>
    </source>
</evidence>
<evidence type="ECO:0000256" key="2">
    <source>
        <dbReference type="ARBA" id="ARBA00023157"/>
    </source>
</evidence>
<dbReference type="InterPro" id="IPR007110">
    <property type="entry name" value="Ig-like_dom"/>
</dbReference>
<accession>A0AAV8X496</accession>
<dbReference type="InterPro" id="IPR050958">
    <property type="entry name" value="Cell_Adh-Cytoskel_Orgn"/>
</dbReference>
<sequence length="284" mass="31658">MNSKFSKDYSLLIHSVKLHNLGIYTCQAYNGIGKAASWAVTVRAKGPYHFTDPNEFKYQQYIVKPPEEPITTTSTTTTTPQPTRFQYPLYRPTPEPYVPPTYIEPSNEIVPELQPLPDAQGVVVPAIEGLPVRANITTNDQRYPVGSDIQIPCAVLGYPDPQVQWYKDGVPVYPSDKIQISDSNTLTILQATKADSGYYQCEATNAYSKASSTLEILIEGMYIHPSCTDNQFFANCALIVKAKYCTHKYYAKFCCRSCTEAGLLPVDGPHLAHNKQNALDFNLV</sequence>
<keyword evidence="7" id="KW-1185">Reference proteome</keyword>
<dbReference type="InterPro" id="IPR036179">
    <property type="entry name" value="Ig-like_dom_sf"/>
</dbReference>
<dbReference type="FunFam" id="2.60.40.10:FF:000107">
    <property type="entry name" value="Myosin, light chain kinase a"/>
    <property type="match status" value="1"/>
</dbReference>
<dbReference type="InterPro" id="IPR013783">
    <property type="entry name" value="Ig-like_fold"/>
</dbReference>
<name>A0AAV8X496_9CUCU</name>
<evidence type="ECO:0000256" key="1">
    <source>
        <dbReference type="ARBA" id="ARBA00022729"/>
    </source>
</evidence>
<evidence type="ECO:0000313" key="7">
    <source>
        <dbReference type="Proteomes" id="UP001162156"/>
    </source>
</evidence>
<dbReference type="PROSITE" id="PS50900">
    <property type="entry name" value="PLAC"/>
    <property type="match status" value="1"/>
</dbReference>
<dbReference type="PROSITE" id="PS50835">
    <property type="entry name" value="IG_LIKE"/>
    <property type="match status" value="1"/>
</dbReference>